<reference evidence="2 3" key="1">
    <citation type="submission" date="2016-11" db="EMBL/GenBank/DDBJ databases">
        <title>Draft Genome Sequences of Nine Cyanobacterial Strains from Diverse Habitats.</title>
        <authorList>
            <person name="Zhu T."/>
            <person name="Hou S."/>
            <person name="Lu X."/>
            <person name="Hess W.R."/>
        </authorList>
    </citation>
    <scope>NUCLEOTIDE SEQUENCE [LARGE SCALE GENOMIC DNA]</scope>
    <source>
        <strain evidence="2 3">IAM M-71</strain>
    </source>
</reference>
<organism evidence="2 3">
    <name type="scientific">[Phormidium ambiguum] IAM M-71</name>
    <dbReference type="NCBI Taxonomy" id="454136"/>
    <lineage>
        <taxon>Bacteria</taxon>
        <taxon>Bacillati</taxon>
        <taxon>Cyanobacteriota</taxon>
        <taxon>Cyanophyceae</taxon>
        <taxon>Oscillatoriophycideae</taxon>
        <taxon>Aerosakkonematales</taxon>
        <taxon>Aerosakkonemataceae</taxon>
        <taxon>Floridanema</taxon>
    </lineage>
</organism>
<dbReference type="Proteomes" id="UP000185860">
    <property type="component" value="Unassembled WGS sequence"/>
</dbReference>
<gene>
    <name evidence="2" type="ORF">NIES2119_31690</name>
</gene>
<dbReference type="RefSeq" id="WP_073597477.1">
    <property type="nucleotide sequence ID" value="NZ_MRCE01000074.1"/>
</dbReference>
<sequence length="329" mass="37707">MTDKPKNDWVKLGEKLAQKLDGVIDEAEIRTLAIDAINQVIEAGITLKRPLTQIRKEVEARFPTMPTTEVKPDGYYFTNTGQGRVERFEHLALWYLTQNTDRRNVTGDDARKQYWQGLPKFGKETETSETSQKPTQKATEKPTKTNQPTLTTKMLETAVIDALELDEETKEILDLALTHSGLDLAEFMQKAIKTYANTITGKIRRLEEDSLENISTSELLTNPKYSTYPGRAEEMVRRAIQAIKIYNSEVATEAKQRWIITQSLLSELTGSRGSVVQSAMQKYRDDIDSHHQKYPEFFNEDGTLKQYFNRKRGVEIRDEIDLVKLVPNE</sequence>
<dbReference type="EMBL" id="MRCE01000074">
    <property type="protein sequence ID" value="OKH30040.1"/>
    <property type="molecule type" value="Genomic_DNA"/>
</dbReference>
<feature type="compositionally biased region" description="Polar residues" evidence="1">
    <location>
        <begin position="128"/>
        <end position="137"/>
    </location>
</feature>
<protein>
    <submittedName>
        <fullName evidence="2">Uncharacterized protein</fullName>
    </submittedName>
</protein>
<evidence type="ECO:0000256" key="1">
    <source>
        <dbReference type="SAM" id="MobiDB-lite"/>
    </source>
</evidence>
<proteinExistence type="predicted"/>
<comment type="caution">
    <text evidence="2">The sequence shown here is derived from an EMBL/GenBank/DDBJ whole genome shotgun (WGS) entry which is preliminary data.</text>
</comment>
<evidence type="ECO:0000313" key="2">
    <source>
        <dbReference type="EMBL" id="OKH30040.1"/>
    </source>
</evidence>
<evidence type="ECO:0000313" key="3">
    <source>
        <dbReference type="Proteomes" id="UP000185860"/>
    </source>
</evidence>
<name>A0A1U7I1Y3_9CYAN</name>
<accession>A0A1U7I1Y3</accession>
<dbReference type="OrthoDB" id="481255at2"/>
<feature type="region of interest" description="Disordered" evidence="1">
    <location>
        <begin position="119"/>
        <end position="149"/>
    </location>
</feature>
<dbReference type="AlphaFoldDB" id="A0A1U7I1Y3"/>